<name>A0A011UXL5_RUMAL</name>
<organism evidence="1 2">
    <name type="scientific">Ruminococcus albus SY3</name>
    <dbReference type="NCBI Taxonomy" id="1341156"/>
    <lineage>
        <taxon>Bacteria</taxon>
        <taxon>Bacillati</taxon>
        <taxon>Bacillota</taxon>
        <taxon>Clostridia</taxon>
        <taxon>Eubacteriales</taxon>
        <taxon>Oscillospiraceae</taxon>
        <taxon>Ruminococcus</taxon>
    </lineage>
</organism>
<evidence type="ECO:0008006" key="3">
    <source>
        <dbReference type="Google" id="ProtNLM"/>
    </source>
</evidence>
<dbReference type="PATRIC" id="fig|1341156.4.peg.2941"/>
<dbReference type="OrthoDB" id="1821517at2"/>
<sequence>MPIAQMKTNLKMNDVSKKEFLDDIAGEMAKLLKKPIPAVMVMLDNCFMDMNRSEDTVFFSEFRYVMPQEFDGDKSGFMKQFADTMLAIIQKHTKVDPYRIYMQFTEMDRQSAWHYTE</sequence>
<dbReference type="InterPro" id="IPR014347">
    <property type="entry name" value="Tautomerase/MIF_sf"/>
</dbReference>
<dbReference type="AlphaFoldDB" id="A0A011UXL5"/>
<evidence type="ECO:0000313" key="1">
    <source>
        <dbReference type="EMBL" id="EXM37947.1"/>
    </source>
</evidence>
<protein>
    <recommendedName>
        <fullName evidence="3">Macrophage migration inhibitory factor (MIF)</fullName>
    </recommendedName>
</protein>
<accession>A0A011UXL5</accession>
<dbReference type="Proteomes" id="UP000021369">
    <property type="component" value="Unassembled WGS sequence"/>
</dbReference>
<dbReference type="Gene3D" id="3.30.429.10">
    <property type="entry name" value="Macrophage Migration Inhibitory Factor"/>
    <property type="match status" value="1"/>
</dbReference>
<gene>
    <name evidence="1" type="ORF">RASY3_16705</name>
</gene>
<reference evidence="1 2" key="1">
    <citation type="submission" date="2013-06" db="EMBL/GenBank/DDBJ databases">
        <title>Rumen cellulosomics: divergent fiber-degrading strategies revealed by comparative genome-wide analysis of six Ruminococcal strains.</title>
        <authorList>
            <person name="Dassa B."/>
            <person name="Borovok I."/>
            <person name="Lamed R."/>
            <person name="Flint H."/>
            <person name="Yeoman C.J."/>
            <person name="White B."/>
            <person name="Bayer E.A."/>
        </authorList>
    </citation>
    <scope>NUCLEOTIDE SEQUENCE [LARGE SCALE GENOMIC DNA]</scope>
    <source>
        <strain evidence="1 2">SY3</strain>
    </source>
</reference>
<keyword evidence="2" id="KW-1185">Reference proteome</keyword>
<dbReference type="RefSeq" id="WP_037289997.1">
    <property type="nucleotide sequence ID" value="NZ_JEOB01000004.1"/>
</dbReference>
<dbReference type="SUPFAM" id="SSF55331">
    <property type="entry name" value="Tautomerase/MIF"/>
    <property type="match status" value="1"/>
</dbReference>
<dbReference type="EMBL" id="JEOB01000004">
    <property type="protein sequence ID" value="EXM37947.1"/>
    <property type="molecule type" value="Genomic_DNA"/>
</dbReference>
<evidence type="ECO:0000313" key="2">
    <source>
        <dbReference type="Proteomes" id="UP000021369"/>
    </source>
</evidence>
<comment type="caution">
    <text evidence="1">The sequence shown here is derived from an EMBL/GenBank/DDBJ whole genome shotgun (WGS) entry which is preliminary data.</text>
</comment>
<proteinExistence type="predicted"/>